<gene>
    <name evidence="3" type="ORF">HD842_003366</name>
</gene>
<reference evidence="3 4" key="1">
    <citation type="submission" date="2020-08" db="EMBL/GenBank/DDBJ databases">
        <title>The Agave Microbiome: Exploring the role of microbial communities in plant adaptations to desert environments.</title>
        <authorList>
            <person name="Partida-Martinez L.P."/>
        </authorList>
    </citation>
    <scope>NUCLEOTIDE SEQUENCE [LARGE SCALE GENOMIC DNA]</scope>
    <source>
        <strain evidence="3 4">AT3.2</strain>
    </source>
</reference>
<feature type="compositionally biased region" description="Basic and acidic residues" evidence="1">
    <location>
        <begin position="148"/>
        <end position="158"/>
    </location>
</feature>
<feature type="transmembrane region" description="Helical" evidence="2">
    <location>
        <begin position="111"/>
        <end position="132"/>
    </location>
</feature>
<dbReference type="RefSeq" id="WP_370660847.1">
    <property type="nucleotide sequence ID" value="NZ_JACHBX010000003.1"/>
</dbReference>
<evidence type="ECO:0000313" key="4">
    <source>
        <dbReference type="Proteomes" id="UP000540787"/>
    </source>
</evidence>
<comment type="caution">
    <text evidence="3">The sequence shown here is derived from an EMBL/GenBank/DDBJ whole genome shotgun (WGS) entry which is preliminary data.</text>
</comment>
<evidence type="ECO:0000256" key="1">
    <source>
        <dbReference type="SAM" id="MobiDB-lite"/>
    </source>
</evidence>
<keyword evidence="4" id="KW-1185">Reference proteome</keyword>
<protein>
    <submittedName>
        <fullName evidence="3">Uncharacterized membrane protein YidH (DUF202 family)</fullName>
    </submittedName>
</protein>
<dbReference type="Proteomes" id="UP000540787">
    <property type="component" value="Unassembled WGS sequence"/>
</dbReference>
<keyword evidence="2" id="KW-0472">Membrane</keyword>
<keyword evidence="2" id="KW-1133">Transmembrane helix</keyword>
<feature type="transmembrane region" description="Helical" evidence="2">
    <location>
        <begin position="82"/>
        <end position="105"/>
    </location>
</feature>
<evidence type="ECO:0000256" key="2">
    <source>
        <dbReference type="SAM" id="Phobius"/>
    </source>
</evidence>
<accession>A0A7X0CFL0</accession>
<feature type="compositionally biased region" description="Basic and acidic residues" evidence="1">
    <location>
        <begin position="166"/>
        <end position="186"/>
    </location>
</feature>
<evidence type="ECO:0000313" key="3">
    <source>
        <dbReference type="EMBL" id="MBB6135208.1"/>
    </source>
</evidence>
<keyword evidence="2" id="KW-0812">Transmembrane</keyword>
<proteinExistence type="predicted"/>
<organism evidence="3 4">
    <name type="scientific">Massilia aurea</name>
    <dbReference type="NCBI Taxonomy" id="373040"/>
    <lineage>
        <taxon>Bacteria</taxon>
        <taxon>Pseudomonadati</taxon>
        <taxon>Pseudomonadota</taxon>
        <taxon>Betaproteobacteria</taxon>
        <taxon>Burkholderiales</taxon>
        <taxon>Oxalobacteraceae</taxon>
        <taxon>Telluria group</taxon>
        <taxon>Massilia</taxon>
    </lineage>
</organism>
<dbReference type="EMBL" id="JACHBX010000003">
    <property type="protein sequence ID" value="MBB6135208.1"/>
    <property type="molecule type" value="Genomic_DNA"/>
</dbReference>
<feature type="transmembrane region" description="Helical" evidence="2">
    <location>
        <begin position="40"/>
        <end position="62"/>
    </location>
</feature>
<name>A0A7X0CFL0_9BURK</name>
<feature type="region of interest" description="Disordered" evidence="1">
    <location>
        <begin position="148"/>
        <end position="186"/>
    </location>
</feature>
<dbReference type="AlphaFoldDB" id="A0A7X0CFL0"/>
<sequence>MFIVILFFACGIGLVVLAGVEIWSALSPSADTVARERFDLILECIGMLTIAVAALGLGQTVLEEEIQREANISSPTRVRRFLSRFLIVVVVSLSVECLIGVFQFVHGSPEYLPHAASIGIAAAALLATWGMFVRMNVSAEELEPHAMHDVQAEDKVIEGEDVSEEGEQHAEEQGEDYHADVDKKKE</sequence>